<dbReference type="GO" id="GO:0005524">
    <property type="term" value="F:ATP binding"/>
    <property type="evidence" value="ECO:0007669"/>
    <property type="project" value="InterPro"/>
</dbReference>
<dbReference type="GO" id="GO:0004674">
    <property type="term" value="F:protein serine/threonine kinase activity"/>
    <property type="evidence" value="ECO:0007669"/>
    <property type="project" value="TreeGrafter"/>
</dbReference>
<feature type="compositionally biased region" description="Low complexity" evidence="1">
    <location>
        <begin position="412"/>
        <end position="432"/>
    </location>
</feature>
<feature type="region of interest" description="Disordered" evidence="1">
    <location>
        <begin position="552"/>
        <end position="575"/>
    </location>
</feature>
<protein>
    <recommendedName>
        <fullName evidence="2">Protein kinase domain-containing protein</fullName>
    </recommendedName>
</protein>
<feature type="region of interest" description="Disordered" evidence="1">
    <location>
        <begin position="407"/>
        <end position="439"/>
    </location>
</feature>
<dbReference type="GO" id="GO:0006098">
    <property type="term" value="P:pentose-phosphate shunt"/>
    <property type="evidence" value="ECO:0007669"/>
    <property type="project" value="UniProtKB-UniPathway"/>
</dbReference>
<evidence type="ECO:0000313" key="4">
    <source>
        <dbReference type="Proteomes" id="UP000612055"/>
    </source>
</evidence>
<dbReference type="PROSITE" id="PS50011">
    <property type="entry name" value="PROTEIN_KINASE_DOM"/>
    <property type="match status" value="1"/>
</dbReference>
<dbReference type="PROSITE" id="PS01054">
    <property type="entry name" value="TRANSALDOLASE_1"/>
    <property type="match status" value="1"/>
</dbReference>
<dbReference type="PROSITE" id="PS00108">
    <property type="entry name" value="PROTEIN_KINASE_ST"/>
    <property type="match status" value="1"/>
</dbReference>
<evidence type="ECO:0000256" key="1">
    <source>
        <dbReference type="SAM" id="MobiDB-lite"/>
    </source>
</evidence>
<dbReference type="Gene3D" id="1.10.510.10">
    <property type="entry name" value="Transferase(Phosphotransferase) domain 1"/>
    <property type="match status" value="1"/>
</dbReference>
<evidence type="ECO:0000313" key="3">
    <source>
        <dbReference type="EMBL" id="KAG2496232.1"/>
    </source>
</evidence>
<dbReference type="EMBL" id="JAEHOE010000020">
    <property type="protein sequence ID" value="KAG2496232.1"/>
    <property type="molecule type" value="Genomic_DNA"/>
</dbReference>
<name>A0A835Y4E8_9CHLO</name>
<gene>
    <name evidence="3" type="ORF">HYH03_005830</name>
</gene>
<accession>A0A835Y4E8</accession>
<dbReference type="InterPro" id="IPR051681">
    <property type="entry name" value="Ser/Thr_Kinases-Pseudokinases"/>
</dbReference>
<dbReference type="InterPro" id="IPR008271">
    <property type="entry name" value="Ser/Thr_kinase_AS"/>
</dbReference>
<dbReference type="UniPathway" id="UPA00115">
    <property type="reaction ID" value="UER00414"/>
</dbReference>
<dbReference type="PANTHER" id="PTHR44329">
    <property type="entry name" value="SERINE/THREONINE-PROTEIN KINASE TNNI3K-RELATED"/>
    <property type="match status" value="1"/>
</dbReference>
<feature type="domain" description="Protein kinase" evidence="2">
    <location>
        <begin position="872"/>
        <end position="1218"/>
    </location>
</feature>
<keyword evidence="4" id="KW-1185">Reference proteome</keyword>
<dbReference type="OrthoDB" id="548754at2759"/>
<dbReference type="PANTHER" id="PTHR44329:SF214">
    <property type="entry name" value="PROTEIN KINASE DOMAIN-CONTAINING PROTEIN"/>
    <property type="match status" value="1"/>
</dbReference>
<dbReference type="InterPro" id="IPR001245">
    <property type="entry name" value="Ser-Thr/Tyr_kinase_cat_dom"/>
</dbReference>
<dbReference type="SUPFAM" id="SSF56112">
    <property type="entry name" value="Protein kinase-like (PK-like)"/>
    <property type="match status" value="1"/>
</dbReference>
<dbReference type="Proteomes" id="UP000612055">
    <property type="component" value="Unassembled WGS sequence"/>
</dbReference>
<organism evidence="3 4">
    <name type="scientific">Edaphochlamys debaryana</name>
    <dbReference type="NCBI Taxonomy" id="47281"/>
    <lineage>
        <taxon>Eukaryota</taxon>
        <taxon>Viridiplantae</taxon>
        <taxon>Chlorophyta</taxon>
        <taxon>core chlorophytes</taxon>
        <taxon>Chlorophyceae</taxon>
        <taxon>CS clade</taxon>
        <taxon>Chlamydomonadales</taxon>
        <taxon>Chlamydomonadales incertae sedis</taxon>
        <taxon>Edaphochlamys</taxon>
    </lineage>
</organism>
<dbReference type="SMART" id="SM00220">
    <property type="entry name" value="S_TKc"/>
    <property type="match status" value="1"/>
</dbReference>
<evidence type="ECO:0000259" key="2">
    <source>
        <dbReference type="PROSITE" id="PS50011"/>
    </source>
</evidence>
<reference evidence="3" key="1">
    <citation type="journal article" date="2020" name="bioRxiv">
        <title>Comparative genomics of Chlamydomonas.</title>
        <authorList>
            <person name="Craig R.J."/>
            <person name="Hasan A.R."/>
            <person name="Ness R.W."/>
            <person name="Keightley P.D."/>
        </authorList>
    </citation>
    <scope>NUCLEOTIDE SEQUENCE</scope>
    <source>
        <strain evidence="3">CCAP 11/70</strain>
    </source>
</reference>
<dbReference type="AlphaFoldDB" id="A0A835Y4E8"/>
<dbReference type="InterPro" id="IPR018225">
    <property type="entry name" value="Transaldolase_AS"/>
</dbReference>
<proteinExistence type="predicted"/>
<dbReference type="Pfam" id="PF07714">
    <property type="entry name" value="PK_Tyr_Ser-Thr"/>
    <property type="match status" value="1"/>
</dbReference>
<dbReference type="GO" id="GO:0005975">
    <property type="term" value="P:carbohydrate metabolic process"/>
    <property type="evidence" value="ECO:0007669"/>
    <property type="project" value="InterPro"/>
</dbReference>
<sequence length="1218" mass="123294">MRTWLGADVRLYGLLDTSSPDSSPSAARSLEAVEQLPATVLLATSSEALSSTASAAAATGLEVAASTAAAAAFASIAGTGAAESGAGGGGSARFVEAAGALASSLDGTGGAAMPPHSLLKRMLQTKAPVTLSAEDGSSALRIGPGARGDPASLATSVLVPLIGAGHKVMGALWITRPAGGSLGGGAPPAGATSNPALLERPAALQQLGLCVSALLLASAQDCQHMAAVSEGLHALASAASVQQLLAALGGAVERHVRQRYLLAPRVVTALVPERGADVGLFLEGSTAASCSGTEEAPPLPAAATCLDRMLTRAKTGPVQWLNQPGSGPISLHAAAAINSSSDMPQTLGQSTLCMSMGGPTQTPLLPSTLPKNGTAALAAFARRSTGAAALSSGAAGVSRGLRTLALASSSTAPPRHVSPSRAPSSSVRAAAPDSGGGRNAARARLLVPLSPQPSAARQHLTLADGAPAGLHAKPFPLAQTLLKQLLTSASESGSAASELWDSGLPSAKQRGTGLRPKALAVEDGVALLQDPKQPSRDILLLLAGAGQQARAKSGSPAKAVRRSPGDAAGATSEGSLGASGGALAVRSLLLLTLPAGPGSDGAALGLYVVFPQRLPMALLAEARASLLELAEMVAPTVLRKLSQDLALELTALTIAGPGSYAVTSVQTDGRQPDGSAAGYLSFGPSNPSRSGVTTPTGVRVSVVAAGSSHRRLVQLTQQEGCNSPHGPAMPPALLLTTGESLTPVAEGAATGGRDAWSTGGAEELSLLFDTTPSIMMGALGGPGRAASIIHMEELRPAASTLRSQLPFLVASLQSSISNARAEASVAAAAAAAAAAASLSTKSDAGVTAGNGWSALSTGQYDSKASNNDLGRVELVSKIGAGGCAFVFKARMGPLDVAVKADGNTSADMLWSGGVAPSEQQVEKTQLDARRALLRNAMEVAAMTSLSGHPNVMALYEAHSNVVLTRRVLPDGSARLKLQCASETTKSNIPGGAPLCVALVCEWCDRGCLASTLVEMGNCIREQNFAAAAQQAVARPVLNLRFILMTLLDVAMALRHLHSHNLIHRDLKPANVLLSSSHTDPRGFVAKLADFGFVTIMDQPGDVESGGQPWALVDQLCGTVTHMPPEGLTRPARLGASSDVFSFGILMWELTAFGSRPYPEIHVSKIAAHIKRGGRPIFGSAVPTSYRRLAAQCWEADPLERPNAAALVAAISNMLEGMP</sequence>
<comment type="caution">
    <text evidence="3">The sequence shown here is derived from an EMBL/GenBank/DDBJ whole genome shotgun (WGS) entry which is preliminary data.</text>
</comment>
<dbReference type="InterPro" id="IPR011009">
    <property type="entry name" value="Kinase-like_dom_sf"/>
</dbReference>
<dbReference type="InterPro" id="IPR000719">
    <property type="entry name" value="Prot_kinase_dom"/>
</dbReference>